<dbReference type="GO" id="GO:0046872">
    <property type="term" value="F:metal ion binding"/>
    <property type="evidence" value="ECO:0007669"/>
    <property type="project" value="UniProtKB-UniRule"/>
</dbReference>
<dbReference type="GO" id="GO:0009055">
    <property type="term" value="F:electron transfer activity"/>
    <property type="evidence" value="ECO:0007669"/>
    <property type="project" value="UniProtKB-UniRule"/>
</dbReference>
<dbReference type="Pfam" id="PF01654">
    <property type="entry name" value="Cyt_bd_oxida_I"/>
    <property type="match status" value="1"/>
</dbReference>
<dbReference type="GO" id="GO:0005886">
    <property type="term" value="C:plasma membrane"/>
    <property type="evidence" value="ECO:0007669"/>
    <property type="project" value="UniProtKB-SubCell"/>
</dbReference>
<sequence>MSDIFAARSQMAMSLVFHIIFAAIGVALPLMMVIAEGLWLRTHDAAYLCVAKRWAKGTAILFAVGAVSGTVLSFELGLLWPRFMGFAGAAIGMPFSLEGFAFFTEAIFLGIYLYGWKRVSPEIHLLAGAIVAVSGVASAMFVCLANGWMNTPTGFRLVNGQLTDINVWQALRNPAGLPEAIHMILASYCAAGFATAGVHALLALRDRSNRFHQRAIAIALLVGGSAAVAQAVSGDALARMTARNVPTKLAAMEGDFQTRSGAPLHIGGLPDVRTRQTKYAIEIPDGLSLLAFHSPHATVQGLDKTPRDEWPNVLVVHIAFQIMVGVGTLLICVALVAAWLAWRKGPLIENRRFLQLLVLCTPLGFVALESGWVVTEVGRQPWIIYHIMKTSQAVTTMPGLTTPMVLFTGLYLILAAVVIWLMSRHVIASPSEAEIHAIAGNEVPLHARP</sequence>
<evidence type="ECO:0000256" key="1">
    <source>
        <dbReference type="ARBA" id="ARBA00004651"/>
    </source>
</evidence>
<proteinExistence type="inferred from homology"/>
<feature type="transmembrane region" description="Helical" evidence="12">
    <location>
        <begin position="215"/>
        <end position="233"/>
    </location>
</feature>
<feature type="transmembrane region" description="Helical" evidence="12">
    <location>
        <begin position="15"/>
        <end position="39"/>
    </location>
</feature>
<feature type="transmembrane region" description="Helical" evidence="12">
    <location>
        <begin position="318"/>
        <end position="341"/>
    </location>
</feature>
<dbReference type="GO" id="GO:0020037">
    <property type="term" value="F:heme binding"/>
    <property type="evidence" value="ECO:0007669"/>
    <property type="project" value="TreeGrafter"/>
</dbReference>
<evidence type="ECO:0000256" key="7">
    <source>
        <dbReference type="ARBA" id="ARBA00022723"/>
    </source>
</evidence>
<feature type="transmembrane region" description="Helical" evidence="12">
    <location>
        <begin position="404"/>
        <end position="422"/>
    </location>
</feature>
<dbReference type="PANTHER" id="PTHR30365:SF14">
    <property type="entry name" value="CYTOCHROME BD MENAQUINOL OXIDASE SUBUNIT I-RELATED"/>
    <property type="match status" value="1"/>
</dbReference>
<keyword evidence="6 12" id="KW-0812">Transmembrane</keyword>
<keyword evidence="8 12" id="KW-0249">Electron transport</keyword>
<dbReference type="GO" id="GO:0016682">
    <property type="term" value="F:oxidoreductase activity, acting on diphenols and related substances as donors, oxygen as acceptor"/>
    <property type="evidence" value="ECO:0007669"/>
    <property type="project" value="TreeGrafter"/>
</dbReference>
<evidence type="ECO:0000256" key="12">
    <source>
        <dbReference type="PIRNR" id="PIRNR006446"/>
    </source>
</evidence>
<feature type="transmembrane region" description="Helical" evidence="12">
    <location>
        <begin position="180"/>
        <end position="203"/>
    </location>
</feature>
<evidence type="ECO:0000256" key="11">
    <source>
        <dbReference type="ARBA" id="ARBA00023136"/>
    </source>
</evidence>
<reference evidence="13" key="2">
    <citation type="journal article" date="2024" name="Environ. Microbiol.">
        <title>Genome analysis and description of Tunturibacter gen. nov. expands the diversity of Terriglobia in tundra soils.</title>
        <authorList>
            <person name="Messyasz A."/>
            <person name="Mannisto M.K."/>
            <person name="Kerkhof L.J."/>
            <person name="Haggblom M.M."/>
        </authorList>
    </citation>
    <scope>NUCLEOTIDE SEQUENCE</scope>
    <source>
        <strain evidence="13">M8UP39</strain>
    </source>
</reference>
<feature type="transmembrane region" description="Helical" evidence="12">
    <location>
        <begin position="125"/>
        <end position="149"/>
    </location>
</feature>
<dbReference type="InterPro" id="IPR002585">
    <property type="entry name" value="Cyt-d_ubiquinol_oxidase_su_1"/>
</dbReference>
<evidence type="ECO:0000256" key="4">
    <source>
        <dbReference type="ARBA" id="ARBA00022475"/>
    </source>
</evidence>
<keyword evidence="4 12" id="KW-1003">Cell membrane</keyword>
<evidence type="ECO:0000256" key="8">
    <source>
        <dbReference type="ARBA" id="ARBA00022982"/>
    </source>
</evidence>
<comment type="subcellular location">
    <subcellularLocation>
        <location evidence="1">Cell membrane</location>
        <topology evidence="1">Multi-pass membrane protein</topology>
    </subcellularLocation>
</comment>
<protein>
    <submittedName>
        <fullName evidence="13">Cytochrome ubiquinol oxidase subunit I</fullName>
    </submittedName>
</protein>
<comment type="similarity">
    <text evidence="2 12">Belongs to the cytochrome ubiquinol oxidase subunit 1 family.</text>
</comment>
<dbReference type="PIRSF" id="PIRSF006446">
    <property type="entry name" value="Cyt_quinol_oxidase_1"/>
    <property type="match status" value="1"/>
</dbReference>
<dbReference type="GO" id="GO:0070069">
    <property type="term" value="C:cytochrome complex"/>
    <property type="evidence" value="ECO:0007669"/>
    <property type="project" value="UniProtKB-UniRule"/>
</dbReference>
<dbReference type="EMBL" id="CP132938">
    <property type="protein sequence ID" value="XCB20488.1"/>
    <property type="molecule type" value="Genomic_DNA"/>
</dbReference>
<keyword evidence="5 12" id="KW-0349">Heme</keyword>
<dbReference type="KEGG" id="tgi:RBB81_12850"/>
<keyword evidence="9 12" id="KW-1133">Transmembrane helix</keyword>
<evidence type="ECO:0000256" key="2">
    <source>
        <dbReference type="ARBA" id="ARBA00009819"/>
    </source>
</evidence>
<feature type="transmembrane region" description="Helical" evidence="12">
    <location>
        <begin position="86"/>
        <end position="113"/>
    </location>
</feature>
<keyword evidence="7 12" id="KW-0479">Metal-binding</keyword>
<feature type="transmembrane region" description="Helical" evidence="12">
    <location>
        <begin position="353"/>
        <end position="374"/>
    </location>
</feature>
<name>A0AAU7YV52_9BACT</name>
<gene>
    <name evidence="13" type="ORF">RBB81_12850</name>
</gene>
<dbReference type="RefSeq" id="WP_353070907.1">
    <property type="nucleotide sequence ID" value="NZ_CP132938.1"/>
</dbReference>
<accession>A0AAU7YV52</accession>
<dbReference type="PANTHER" id="PTHR30365">
    <property type="entry name" value="CYTOCHROME D UBIQUINOL OXIDASE"/>
    <property type="match status" value="1"/>
</dbReference>
<dbReference type="AlphaFoldDB" id="A0AAU7YV52"/>
<reference evidence="13" key="1">
    <citation type="submission" date="2023-08" db="EMBL/GenBank/DDBJ databases">
        <authorList>
            <person name="Messyasz A."/>
            <person name="Mannisto M.K."/>
            <person name="Kerkhof L.J."/>
            <person name="Haggblom M."/>
        </authorList>
    </citation>
    <scope>NUCLEOTIDE SEQUENCE</scope>
    <source>
        <strain evidence="13">M8UP39</strain>
    </source>
</reference>
<keyword evidence="11 12" id="KW-0472">Membrane</keyword>
<evidence type="ECO:0000256" key="5">
    <source>
        <dbReference type="ARBA" id="ARBA00022617"/>
    </source>
</evidence>
<organism evidence="13">
    <name type="scientific">Tunturiibacter gelidiferens</name>
    <dbReference type="NCBI Taxonomy" id="3069689"/>
    <lineage>
        <taxon>Bacteria</taxon>
        <taxon>Pseudomonadati</taxon>
        <taxon>Acidobacteriota</taxon>
        <taxon>Terriglobia</taxon>
        <taxon>Terriglobales</taxon>
        <taxon>Acidobacteriaceae</taxon>
        <taxon>Tunturiibacter</taxon>
    </lineage>
</organism>
<evidence type="ECO:0000256" key="3">
    <source>
        <dbReference type="ARBA" id="ARBA00022448"/>
    </source>
</evidence>
<evidence type="ECO:0000256" key="10">
    <source>
        <dbReference type="ARBA" id="ARBA00023004"/>
    </source>
</evidence>
<keyword evidence="10 12" id="KW-0408">Iron</keyword>
<keyword evidence="3 12" id="KW-0813">Transport</keyword>
<evidence type="ECO:0000256" key="6">
    <source>
        <dbReference type="ARBA" id="ARBA00022692"/>
    </source>
</evidence>
<dbReference type="GO" id="GO:0019646">
    <property type="term" value="P:aerobic electron transport chain"/>
    <property type="evidence" value="ECO:0007669"/>
    <property type="project" value="InterPro"/>
</dbReference>
<feature type="transmembrane region" description="Helical" evidence="12">
    <location>
        <begin position="59"/>
        <end position="80"/>
    </location>
</feature>
<evidence type="ECO:0000256" key="9">
    <source>
        <dbReference type="ARBA" id="ARBA00022989"/>
    </source>
</evidence>
<evidence type="ECO:0000313" key="13">
    <source>
        <dbReference type="EMBL" id="XCB20488.1"/>
    </source>
</evidence>